<protein>
    <recommendedName>
        <fullName evidence="4">DNA-directed RNA polymerase</fullName>
    </recommendedName>
</protein>
<dbReference type="SUPFAM" id="SSF63562">
    <property type="entry name" value="RPB6/omega subunit-like"/>
    <property type="match status" value="1"/>
</dbReference>
<dbReference type="AlphaFoldDB" id="A0A382ERH5"/>
<keyword evidence="2" id="KW-0804">Transcription</keyword>
<keyword evidence="1" id="KW-0240">DNA-directed RNA polymerase</keyword>
<name>A0A382ERH5_9ZZZZ</name>
<evidence type="ECO:0000256" key="2">
    <source>
        <dbReference type="ARBA" id="ARBA00023163"/>
    </source>
</evidence>
<accession>A0A382ERH5</accession>
<sequence>MNIKPISYKNMESKTKDIYETVVIISKRASQILHDRLVERMVWENTEEEFGVLDEIPEKDSLVHLEKPSSVAVEEFLNGDLSWSKPEDEEDV</sequence>
<dbReference type="Gene3D" id="3.90.940.10">
    <property type="match status" value="1"/>
</dbReference>
<gene>
    <name evidence="3" type="ORF">METZ01_LOCUS205261</name>
</gene>
<dbReference type="InterPro" id="IPR006110">
    <property type="entry name" value="Pol_omega/Rpo6/RPB6"/>
</dbReference>
<evidence type="ECO:0000256" key="1">
    <source>
        <dbReference type="ARBA" id="ARBA00022478"/>
    </source>
</evidence>
<dbReference type="GO" id="GO:0000428">
    <property type="term" value="C:DNA-directed RNA polymerase complex"/>
    <property type="evidence" value="ECO:0007669"/>
    <property type="project" value="UniProtKB-KW"/>
</dbReference>
<proteinExistence type="predicted"/>
<reference evidence="3" key="1">
    <citation type="submission" date="2018-05" db="EMBL/GenBank/DDBJ databases">
        <authorList>
            <person name="Lanie J.A."/>
            <person name="Ng W.-L."/>
            <person name="Kazmierczak K.M."/>
            <person name="Andrzejewski T.M."/>
            <person name="Davidsen T.M."/>
            <person name="Wayne K.J."/>
            <person name="Tettelin H."/>
            <person name="Glass J.I."/>
            <person name="Rusch D."/>
            <person name="Podicherti R."/>
            <person name="Tsui H.-C.T."/>
            <person name="Winkler M.E."/>
        </authorList>
    </citation>
    <scope>NUCLEOTIDE SEQUENCE</scope>
</reference>
<evidence type="ECO:0000313" key="3">
    <source>
        <dbReference type="EMBL" id="SVB52407.1"/>
    </source>
</evidence>
<organism evidence="3">
    <name type="scientific">marine metagenome</name>
    <dbReference type="NCBI Taxonomy" id="408172"/>
    <lineage>
        <taxon>unclassified sequences</taxon>
        <taxon>metagenomes</taxon>
        <taxon>ecological metagenomes</taxon>
    </lineage>
</organism>
<dbReference type="Pfam" id="PF01192">
    <property type="entry name" value="RNA_pol_Rpb6"/>
    <property type="match status" value="1"/>
</dbReference>
<dbReference type="EMBL" id="UINC01045532">
    <property type="protein sequence ID" value="SVB52407.1"/>
    <property type="molecule type" value="Genomic_DNA"/>
</dbReference>
<dbReference type="InterPro" id="IPR036161">
    <property type="entry name" value="RPB6/omega-like_sf"/>
</dbReference>
<dbReference type="GO" id="GO:0006351">
    <property type="term" value="P:DNA-templated transcription"/>
    <property type="evidence" value="ECO:0007669"/>
    <property type="project" value="InterPro"/>
</dbReference>
<dbReference type="GO" id="GO:0003899">
    <property type="term" value="F:DNA-directed RNA polymerase activity"/>
    <property type="evidence" value="ECO:0007669"/>
    <property type="project" value="InterPro"/>
</dbReference>
<evidence type="ECO:0008006" key="4">
    <source>
        <dbReference type="Google" id="ProtNLM"/>
    </source>
</evidence>
<dbReference type="GO" id="GO:0003677">
    <property type="term" value="F:DNA binding"/>
    <property type="evidence" value="ECO:0007669"/>
    <property type="project" value="InterPro"/>
</dbReference>